<feature type="compositionally biased region" description="Polar residues" evidence="1">
    <location>
        <begin position="65"/>
        <end position="76"/>
    </location>
</feature>
<accession>A0ABR8K170</accession>
<dbReference type="EMBL" id="JACJTU010000003">
    <property type="protein sequence ID" value="MBD2733187.1"/>
    <property type="molecule type" value="Genomic_DNA"/>
</dbReference>
<proteinExistence type="predicted"/>
<evidence type="ECO:0000256" key="1">
    <source>
        <dbReference type="SAM" id="MobiDB-lite"/>
    </source>
</evidence>
<organism evidence="2 3">
    <name type="scientific">Nostoc paludosum FACHB-159</name>
    <dbReference type="NCBI Taxonomy" id="2692908"/>
    <lineage>
        <taxon>Bacteria</taxon>
        <taxon>Bacillati</taxon>
        <taxon>Cyanobacteriota</taxon>
        <taxon>Cyanophyceae</taxon>
        <taxon>Nostocales</taxon>
        <taxon>Nostocaceae</taxon>
        <taxon>Nostoc</taxon>
    </lineage>
</organism>
<dbReference type="Proteomes" id="UP000637383">
    <property type="component" value="Unassembled WGS sequence"/>
</dbReference>
<sequence length="87" mass="9825">MIMAQIENQIRYVINADGETTDVLIPIELWQQLISSINSDNASGLAWIDEQEPKAQILADLQESVQQPAAGQTSPVSDFWDYSRRFD</sequence>
<protein>
    <recommendedName>
        <fullName evidence="4">Prevent-host-death protein</fullName>
    </recommendedName>
</protein>
<evidence type="ECO:0000313" key="3">
    <source>
        <dbReference type="Proteomes" id="UP000637383"/>
    </source>
</evidence>
<comment type="caution">
    <text evidence="2">The sequence shown here is derived from an EMBL/GenBank/DDBJ whole genome shotgun (WGS) entry which is preliminary data.</text>
</comment>
<feature type="region of interest" description="Disordered" evidence="1">
    <location>
        <begin position="65"/>
        <end position="87"/>
    </location>
</feature>
<name>A0ABR8K170_9NOSO</name>
<gene>
    <name evidence="2" type="ORF">H6H03_04565</name>
</gene>
<evidence type="ECO:0000313" key="2">
    <source>
        <dbReference type="EMBL" id="MBD2733187.1"/>
    </source>
</evidence>
<evidence type="ECO:0008006" key="4">
    <source>
        <dbReference type="Google" id="ProtNLM"/>
    </source>
</evidence>
<reference evidence="2 3" key="1">
    <citation type="journal article" date="2020" name="ISME J.">
        <title>Comparative genomics reveals insights into cyanobacterial evolution and habitat adaptation.</title>
        <authorList>
            <person name="Chen M.Y."/>
            <person name="Teng W.K."/>
            <person name="Zhao L."/>
            <person name="Hu C.X."/>
            <person name="Zhou Y.K."/>
            <person name="Han B.P."/>
            <person name="Song L.R."/>
            <person name="Shu W.S."/>
        </authorList>
    </citation>
    <scope>NUCLEOTIDE SEQUENCE [LARGE SCALE GENOMIC DNA]</scope>
    <source>
        <strain evidence="2 3">FACHB-159</strain>
    </source>
</reference>
<keyword evidence="3" id="KW-1185">Reference proteome</keyword>